<dbReference type="InterPro" id="IPR036291">
    <property type="entry name" value="NAD(P)-bd_dom_sf"/>
</dbReference>
<dbReference type="GO" id="GO:0019878">
    <property type="term" value="P:lysine biosynthetic process via aminoadipic acid"/>
    <property type="evidence" value="ECO:0007669"/>
    <property type="project" value="TreeGrafter"/>
</dbReference>
<dbReference type="RefSeq" id="XP_004367085.1">
    <property type="nucleotide sequence ID" value="XM_004367028.1"/>
</dbReference>
<evidence type="ECO:0000313" key="6">
    <source>
        <dbReference type="Proteomes" id="UP000007797"/>
    </source>
</evidence>
<dbReference type="InterPro" id="IPR005097">
    <property type="entry name" value="Sacchrp_dh_NADP-bd"/>
</dbReference>
<evidence type="ECO:0000259" key="4">
    <source>
        <dbReference type="Pfam" id="PF16653"/>
    </source>
</evidence>
<gene>
    <name evidence="5" type="primary">sdh</name>
    <name evidence="5" type="ORF">DFA_07219</name>
</gene>
<dbReference type="GO" id="GO:0005737">
    <property type="term" value="C:cytoplasm"/>
    <property type="evidence" value="ECO:0007669"/>
    <property type="project" value="TreeGrafter"/>
</dbReference>
<evidence type="ECO:0000259" key="3">
    <source>
        <dbReference type="Pfam" id="PF03435"/>
    </source>
</evidence>
<feature type="domain" description="Saccharopine dehydrogenase-like C-terminal" evidence="4">
    <location>
        <begin position="357"/>
        <end position="706"/>
    </location>
</feature>
<dbReference type="Gene3D" id="1.10.1870.10">
    <property type="entry name" value="Domain 3, Saccharopine reductase"/>
    <property type="match status" value="1"/>
</dbReference>
<dbReference type="FunFam" id="3.40.50.720:FF:000072">
    <property type="entry name" value="Saccharopine dehydrogenase [NADP(+), L-glutamate-forming]"/>
    <property type="match status" value="1"/>
</dbReference>
<organism evidence="5 6">
    <name type="scientific">Cavenderia fasciculata</name>
    <name type="common">Slime mold</name>
    <name type="synonym">Dictyostelium fasciculatum</name>
    <dbReference type="NCBI Taxonomy" id="261658"/>
    <lineage>
        <taxon>Eukaryota</taxon>
        <taxon>Amoebozoa</taxon>
        <taxon>Evosea</taxon>
        <taxon>Eumycetozoa</taxon>
        <taxon>Dictyostelia</taxon>
        <taxon>Acytosteliales</taxon>
        <taxon>Cavenderiaceae</taxon>
        <taxon>Cavenderia</taxon>
    </lineage>
</organism>
<dbReference type="PANTHER" id="PTHR11133">
    <property type="entry name" value="SACCHAROPINE DEHYDROGENASE"/>
    <property type="match status" value="1"/>
</dbReference>
<dbReference type="Pfam" id="PF03435">
    <property type="entry name" value="Sacchrp_dh_NADP"/>
    <property type="match status" value="1"/>
</dbReference>
<dbReference type="KEGG" id="dfa:DFA_07219"/>
<dbReference type="InterPro" id="IPR051168">
    <property type="entry name" value="AASS"/>
</dbReference>
<dbReference type="Proteomes" id="UP000007797">
    <property type="component" value="Unassembled WGS sequence"/>
</dbReference>
<evidence type="ECO:0000256" key="2">
    <source>
        <dbReference type="ARBA" id="ARBA00023002"/>
    </source>
</evidence>
<dbReference type="OrthoDB" id="10059875at2759"/>
<keyword evidence="2" id="KW-0560">Oxidoreductase</keyword>
<evidence type="ECO:0000313" key="5">
    <source>
        <dbReference type="EMBL" id="EGG20102.1"/>
    </source>
</evidence>
<keyword evidence="6" id="KW-1185">Reference proteome</keyword>
<protein>
    <submittedName>
        <fullName evidence="5">Saccharopine dehydrogenase</fullName>
    </submittedName>
</protein>
<proteinExistence type="predicted"/>
<evidence type="ECO:0000256" key="1">
    <source>
        <dbReference type="ARBA" id="ARBA00022857"/>
    </source>
</evidence>
<dbReference type="InterPro" id="IPR032095">
    <property type="entry name" value="Sacchrp_dh-like_C"/>
</dbReference>
<reference evidence="6" key="1">
    <citation type="journal article" date="2011" name="Genome Res.">
        <title>Phylogeny-wide analysis of social amoeba genomes highlights ancient origins for complex intercellular communication.</title>
        <authorList>
            <person name="Heidel A.J."/>
            <person name="Lawal H.M."/>
            <person name="Felder M."/>
            <person name="Schilde C."/>
            <person name="Helps N.R."/>
            <person name="Tunggal B."/>
            <person name="Rivero F."/>
            <person name="John U."/>
            <person name="Schleicher M."/>
            <person name="Eichinger L."/>
            <person name="Platzer M."/>
            <person name="Noegel A.A."/>
            <person name="Schaap P."/>
            <person name="Gloeckner G."/>
        </authorList>
    </citation>
    <scope>NUCLEOTIDE SEQUENCE [LARGE SCALE GENOMIC DNA]</scope>
    <source>
        <strain evidence="6">SH3</strain>
    </source>
</reference>
<name>F4PVT8_CACFS</name>
<dbReference type="AlphaFoldDB" id="F4PVT8"/>
<dbReference type="GO" id="GO:0004753">
    <property type="term" value="F:saccharopine dehydrogenase activity"/>
    <property type="evidence" value="ECO:0007669"/>
    <property type="project" value="TreeGrafter"/>
</dbReference>
<feature type="domain" description="Saccharopine dehydrogenase NADP binding" evidence="3">
    <location>
        <begin position="239"/>
        <end position="352"/>
    </location>
</feature>
<dbReference type="Pfam" id="PF16653">
    <property type="entry name" value="Sacchrp_dh_C"/>
    <property type="match status" value="1"/>
</dbReference>
<dbReference type="Gene3D" id="3.30.360.10">
    <property type="entry name" value="Dihydrodipicolinate Reductase, domain 2"/>
    <property type="match status" value="1"/>
</dbReference>
<sequence>MLKSVIIITGNGTLLFEKIWVSSSAMAGKGNMFSSLLTTVQEFSKQSTGMFVSYVEFGHTSITIVYDEKSLVRCCLFHDEEDGPEFGKLIANSLLRGFLELYSDTDFTHPLHNTSKFSSFSNKIYDSIANSPKSVLYNLRTNRGIQNAIVVYADGTFVTTGSEDQLGMIANLQAMLSFSNDILLSKGDRTKEIILDMITQRVFISRVGPANLVCICKKNKDPSIYQSTIYDAVTLLDKGSGFVAKPAVDYLLKRDDVHITVLSLFKNELERISKQYPASKITTVELDILNNIEELNTHIPKSQVVISLLPATFHVQIAKMCIEHKVHYVTASYISPEMRELDGTAKEAGVLLLNELGLDPGIDHMSAMKIIDSAKEHKGKVTSFVSWCGALPEKECSNNPFGYKFSWSPRGVLSSAALDATFLWDKITNNVPSQTKFSVMQPVDVTSPSGEILKFEGVANRDSFPYIKEYHLVEKDIETMFRGTLRWDGFSVMVRALRAIGLFSTENDARIASCSSWRAYLVQLLGCNDNDSDLLYCLEQTIREYFVKNQADVESHPEYKFPVIKRDIDADVKQAVEGIRWLDMLEASPADETSKLINKLTPIDSVCALLEKKLAYKDGERDLVVLQHELVVVYPEQDNRSEKEYSQLICYGQKNGSSATSLTVGLPVGIATELILDNEVKALGCIGPVTPEFYNPILERLQKEGIQMTEYKNINVHLGGQCLCSLHSNSPIHTFMAGIKYFNLYLNSSEITIPITFVTGL</sequence>
<dbReference type="GeneID" id="14872502"/>
<accession>F4PVT8</accession>
<dbReference type="EMBL" id="GL883013">
    <property type="protein sequence ID" value="EGG20102.1"/>
    <property type="molecule type" value="Genomic_DNA"/>
</dbReference>
<keyword evidence="1" id="KW-0521">NADP</keyword>
<dbReference type="STRING" id="1054147.F4PVT8"/>
<dbReference type="SUPFAM" id="SSF51735">
    <property type="entry name" value="NAD(P)-binding Rossmann-fold domains"/>
    <property type="match status" value="1"/>
</dbReference>
<dbReference type="PANTHER" id="PTHR11133:SF22">
    <property type="entry name" value="ALPHA-AMINOADIPIC SEMIALDEHYDE SYNTHASE, MITOCHONDRIAL"/>
    <property type="match status" value="1"/>
</dbReference>
<dbReference type="SUPFAM" id="SSF103196">
    <property type="entry name" value="Roadblock/LC7 domain"/>
    <property type="match status" value="1"/>
</dbReference>
<dbReference type="Gene3D" id="3.40.50.720">
    <property type="entry name" value="NAD(P)-binding Rossmann-like Domain"/>
    <property type="match status" value="1"/>
</dbReference>
<dbReference type="SUPFAM" id="SSF55347">
    <property type="entry name" value="Glyceraldehyde-3-phosphate dehydrogenase-like, C-terminal domain"/>
    <property type="match status" value="1"/>
</dbReference>